<dbReference type="RefSeq" id="YP_009018714.1">
    <property type="nucleotide sequence ID" value="NC_023744.1"/>
</dbReference>
<evidence type="ECO:0000313" key="2">
    <source>
        <dbReference type="Proteomes" id="UP000005857"/>
    </source>
</evidence>
<accession>G8I4D6</accession>
<dbReference type="EMBL" id="JN698994">
    <property type="protein sequence ID" value="AER47580.1"/>
    <property type="molecule type" value="Genomic_DNA"/>
</dbReference>
<evidence type="ECO:0008006" key="3">
    <source>
        <dbReference type="Google" id="ProtNLM"/>
    </source>
</evidence>
<protein>
    <recommendedName>
        <fullName evidence="3">Minor tail protein</fullName>
    </recommendedName>
</protein>
<dbReference type="KEGG" id="vg:18990024"/>
<reference evidence="1 2" key="1">
    <citation type="journal article" date="2012" name="J. Virol.">
        <title>Complete Genome Sequences of 138 Mycobacteriophages.</title>
        <authorList>
            <consortium name="the Science Education Alliance Phage Hunters Advancing Genomics and Evolutionary Science Program"/>
            <consortium name="the KwaZulu-Natal Research Institute for Tuberculosis and HIV Mycobacterial Genetics Course Students"/>
            <consortium name="the Phage Hunters Integrating Research and Education Program"/>
            <person name="Hatfull G.F."/>
        </authorList>
    </citation>
    <scope>NUCLEOTIDE SEQUENCE [LARGE SCALE GENOMIC DNA]</scope>
</reference>
<gene>
    <name evidence="1" type="primary">26</name>
    <name evidence="1" type="ORF">DS6A_26</name>
</gene>
<organism evidence="1 2">
    <name type="scientific">Mycobacterium phage DS6A</name>
    <dbReference type="NCBI Taxonomy" id="45764"/>
    <lineage>
        <taxon>Viruses</taxon>
        <taxon>Duplodnaviria</taxon>
        <taxon>Heunggongvirae</taxon>
        <taxon>Uroviricota</taxon>
        <taxon>Caudoviricetes</taxon>
        <taxon>Hnatkovirus</taxon>
        <taxon>Hnatkovirus DS6A</taxon>
    </lineage>
</organism>
<dbReference type="Proteomes" id="UP000005857">
    <property type="component" value="Segment"/>
</dbReference>
<proteinExistence type="predicted"/>
<evidence type="ECO:0000313" key="1">
    <source>
        <dbReference type="EMBL" id="AER47580.1"/>
    </source>
</evidence>
<dbReference type="InterPro" id="IPR056928">
    <property type="entry name" value="Gp77-like"/>
</dbReference>
<name>G8I4D6_9CAUD</name>
<keyword evidence="2" id="KW-1185">Reference proteome</keyword>
<dbReference type="Pfam" id="PF23148">
    <property type="entry name" value="Gp77"/>
    <property type="match status" value="1"/>
</dbReference>
<dbReference type="OrthoDB" id="27598at10239"/>
<sequence>MASIDYVAKHIKDPDAVLDYPLGWKDWLVPGDTIVNATATLAGGTAAIDQVEHTNDVVTVWLSGGVVGQKCEITVHIVTDQGREDDRTILVTVKQR</sequence>
<dbReference type="GeneID" id="18990024"/>